<feature type="coiled-coil region" evidence="1">
    <location>
        <begin position="244"/>
        <end position="278"/>
    </location>
</feature>
<protein>
    <recommendedName>
        <fullName evidence="2">Dynein heavy chain coiled coil stalk domain-containing protein</fullName>
    </recommendedName>
</protein>
<dbReference type="PANTHER" id="PTHR10676">
    <property type="entry name" value="DYNEIN HEAVY CHAIN FAMILY PROTEIN"/>
    <property type="match status" value="1"/>
</dbReference>
<dbReference type="Gene3D" id="1.20.920.20">
    <property type="match status" value="1"/>
</dbReference>
<dbReference type="GO" id="GO:0008569">
    <property type="term" value="F:minus-end-directed microtubule motor activity"/>
    <property type="evidence" value="ECO:0007669"/>
    <property type="project" value="TreeGrafter"/>
</dbReference>
<dbReference type="InterPro" id="IPR024743">
    <property type="entry name" value="Dynein_HC_stalk"/>
</dbReference>
<gene>
    <name evidence="3" type="ORF">L596_024503</name>
</gene>
<dbReference type="Proteomes" id="UP000298663">
    <property type="component" value="Unassembled WGS sequence"/>
</dbReference>
<dbReference type="STRING" id="34508.A0A4V5ZZY3"/>
<reference evidence="3 4" key="2">
    <citation type="journal article" date="2019" name="G3 (Bethesda)">
        <title>Hybrid Assembly of the Genome of the Entomopathogenic Nematode Steinernema carpocapsae Identifies the X-Chromosome.</title>
        <authorList>
            <person name="Serra L."/>
            <person name="Macchietto M."/>
            <person name="Macias-Munoz A."/>
            <person name="McGill C.J."/>
            <person name="Rodriguez I.M."/>
            <person name="Rodriguez B."/>
            <person name="Murad R."/>
            <person name="Mortazavi A."/>
        </authorList>
    </citation>
    <scope>NUCLEOTIDE SEQUENCE [LARGE SCALE GENOMIC DNA]</scope>
    <source>
        <strain evidence="3 4">ALL</strain>
    </source>
</reference>
<dbReference type="GO" id="GO:0045505">
    <property type="term" value="F:dynein intermediate chain binding"/>
    <property type="evidence" value="ECO:0007669"/>
    <property type="project" value="InterPro"/>
</dbReference>
<feature type="coiled-coil region" evidence="1">
    <location>
        <begin position="433"/>
        <end position="503"/>
    </location>
</feature>
<evidence type="ECO:0000313" key="3">
    <source>
        <dbReference type="EMBL" id="TKR68535.1"/>
    </source>
</evidence>
<dbReference type="InterPro" id="IPR026983">
    <property type="entry name" value="DHC"/>
</dbReference>
<keyword evidence="4" id="KW-1185">Reference proteome</keyword>
<dbReference type="GO" id="GO:0060294">
    <property type="term" value="P:cilium movement involved in cell motility"/>
    <property type="evidence" value="ECO:0007669"/>
    <property type="project" value="TreeGrafter"/>
</dbReference>
<proteinExistence type="predicted"/>
<sequence>MFKVDRGENLTNCIRTLREWLQKPIIDELVSDHTILSLGESILEHEKLLTSAMQSSGIRLPGQRMSYLLPLDALKEVNVLRETLSARMSDLLHFVFIVDPGLEKLFKWCSVDYYQPIDASKLDEMLTKIMAEVELEKPERIASVLREMHSRALKVLRGSKPVSISANQLYTIFNHFASLFNRKKTFLEKRRHLLCTSCQTLALIETHGLQGGSLTTQELIKQLDDDELNVLMMKRDLNITNAHLQDFEMKIEIEESSLAELELEYKQNQKKVDGALRQPTRAFTMASEAIENLSAAQYKRLAALAKPSLAAKYSVEAVRVLTQPSFVPKRNTLETWAQSLALLRSYGLHELLIGFNINTVSADMIKKLKRYTDNRDFRIPKLESEAPVAARLCQWVFAVIDLITARASTKVEADTLQELQKLIGEKSINFDILKHEQQKALAVKEELEDLIERMNERVANTRRIVDYRNRSGRITEALNCNVIERWRKEENKSNEQLESLVGNCALMALTQVMCLSEKIDVSLRIELECKKVLQNKEIFFEHHVAKRHFYLLEYFRSVTLHSRWPLVIMQNENLSLSGVVNALFGNTTTISWKYVNRNKAITIALKSGGTLVVKDFDGVVPRELLPMIGREVAFENDQSLMVNPFGTKTLVHDEFRVFFETRLNLEEIPVKVADEMQVVMVTSSDDISKEHQNKAFIDEHERSENVFLFKTLSECGATEILDSSEISEQICIHANLLASSL</sequence>
<keyword evidence="1" id="KW-0175">Coiled coil</keyword>
<dbReference type="EMBL" id="AZBU02000008">
    <property type="protein sequence ID" value="TKR68535.1"/>
    <property type="molecule type" value="Genomic_DNA"/>
</dbReference>
<dbReference type="GO" id="GO:0097729">
    <property type="term" value="C:9+2 motile cilium"/>
    <property type="evidence" value="ECO:0007669"/>
    <property type="project" value="TreeGrafter"/>
</dbReference>
<organism evidence="3 4">
    <name type="scientific">Steinernema carpocapsae</name>
    <name type="common">Entomopathogenic nematode</name>
    <dbReference type="NCBI Taxonomy" id="34508"/>
    <lineage>
        <taxon>Eukaryota</taxon>
        <taxon>Metazoa</taxon>
        <taxon>Ecdysozoa</taxon>
        <taxon>Nematoda</taxon>
        <taxon>Chromadorea</taxon>
        <taxon>Rhabditida</taxon>
        <taxon>Tylenchina</taxon>
        <taxon>Panagrolaimomorpha</taxon>
        <taxon>Strongyloidoidea</taxon>
        <taxon>Steinernematidae</taxon>
        <taxon>Steinernema</taxon>
    </lineage>
</organism>
<accession>A0A4V5ZZY3</accession>
<dbReference type="GO" id="GO:0051959">
    <property type="term" value="F:dynein light intermediate chain binding"/>
    <property type="evidence" value="ECO:0007669"/>
    <property type="project" value="InterPro"/>
</dbReference>
<evidence type="ECO:0000259" key="2">
    <source>
        <dbReference type="Pfam" id="PF12777"/>
    </source>
</evidence>
<dbReference type="GO" id="GO:0030286">
    <property type="term" value="C:dynein complex"/>
    <property type="evidence" value="ECO:0007669"/>
    <property type="project" value="InterPro"/>
</dbReference>
<comment type="caution">
    <text evidence="3">The sequence shown here is derived from an EMBL/GenBank/DDBJ whole genome shotgun (WGS) entry which is preliminary data.</text>
</comment>
<feature type="domain" description="Dynein heavy chain coiled coil stalk" evidence="2">
    <location>
        <begin position="253"/>
        <end position="456"/>
    </location>
</feature>
<dbReference type="AlphaFoldDB" id="A0A4V5ZZY3"/>
<reference evidence="3 4" key="1">
    <citation type="journal article" date="2015" name="Genome Biol.">
        <title>Comparative genomics of Steinernema reveals deeply conserved gene regulatory networks.</title>
        <authorList>
            <person name="Dillman A.R."/>
            <person name="Macchietto M."/>
            <person name="Porter C.F."/>
            <person name="Rogers A."/>
            <person name="Williams B."/>
            <person name="Antoshechkin I."/>
            <person name="Lee M.M."/>
            <person name="Goodwin Z."/>
            <person name="Lu X."/>
            <person name="Lewis E.E."/>
            <person name="Goodrich-Blair H."/>
            <person name="Stock S.P."/>
            <person name="Adams B.J."/>
            <person name="Sternberg P.W."/>
            <person name="Mortazavi A."/>
        </authorList>
    </citation>
    <scope>NUCLEOTIDE SEQUENCE [LARGE SCALE GENOMIC DNA]</scope>
    <source>
        <strain evidence="3 4">ALL</strain>
    </source>
</reference>
<evidence type="ECO:0000313" key="4">
    <source>
        <dbReference type="Proteomes" id="UP000298663"/>
    </source>
</evidence>
<dbReference type="OrthoDB" id="424310at2759"/>
<evidence type="ECO:0000256" key="1">
    <source>
        <dbReference type="SAM" id="Coils"/>
    </source>
</evidence>
<name>A0A4V5ZZY3_STECR</name>
<dbReference type="Pfam" id="PF12777">
    <property type="entry name" value="MT"/>
    <property type="match status" value="1"/>
</dbReference>